<comment type="subcellular location">
    <subcellularLocation>
        <location evidence="1">Endomembrane system</location>
        <topology evidence="1">Multi-pass membrane protein</topology>
    </subcellularLocation>
</comment>
<keyword evidence="3" id="KW-0813">Transport</keyword>
<dbReference type="AlphaFoldDB" id="B5VJN3"/>
<feature type="transmembrane region" description="Helical" evidence="9">
    <location>
        <begin position="288"/>
        <end position="306"/>
    </location>
</feature>
<comment type="caution">
    <text evidence="11">The sequence shown here is derived from an EMBL/GenBank/DDBJ whole genome shotgun (WGS) entry which is preliminary data.</text>
</comment>
<dbReference type="InterPro" id="IPR020846">
    <property type="entry name" value="MFS_dom"/>
</dbReference>
<sequence>MIEVPEDNRSSQTKRKNTEKNCNELMVDEKMDDDSSPRDEMKDKLKGTKSLIIRKSELMAKKYDTWQLKAIFLFSAFICTFAYGLDSSIRGTYMTYAMNSYSAHSLISTVSVIVLMISAVSQVIFGGLSDIFGRLTLFLVSIVLYIVGTIIQSQAYDVQRYAAGAVFYYVGLVGVMLQVVLMLSDNSSLKWRLFYTLIPSWPSIITTWVSGSVVEAANPLENWSWNIAMWAFIFPLCCIPLILCMLHMRWKVRNDVEWKELQDEKSYYQTHGLVQMLVQLFWKLDVVGVLLFTAGVGCILVPLTLAGGVSTNWRNSKIIGPFVLGFVLVPGFIYWESRLALVPFAPFKLLKDRGVWAPLGIMFFICFVYQMAAGYLYTILVVAVDESASSATRIINLYSFVAAVVAPFLGLIVTRSSRLKSYIIFGGSLYFITMGLFYRYRSGQDADGGIIAGMVIWGLSSCLFDYPTIVSIQSVTSHENMATVTALNYTVFRIGGAVAAAISGAIWTQSLYPKLLHYMGDADLATAAYGSPLTFILSNPWGTPVRSAMVEAYRHVQKYEVIVALVFSAPMFLLTFCVRDPRLTEDFAQKLPDGEYVQTKEDDPINDWIAKRFAKALGRS</sequence>
<dbReference type="Gene3D" id="1.20.1250.20">
    <property type="entry name" value="MFS general substrate transporter like domains"/>
    <property type="match status" value="2"/>
</dbReference>
<feature type="transmembrane region" description="Helical" evidence="9">
    <location>
        <begin position="395"/>
        <end position="413"/>
    </location>
</feature>
<dbReference type="EMBL" id="ABSV01001031">
    <property type="protein sequence ID" value="EDZ71862.1"/>
    <property type="molecule type" value="Genomic_DNA"/>
</dbReference>
<feature type="transmembrane region" description="Helical" evidence="9">
    <location>
        <begin position="66"/>
        <end position="85"/>
    </location>
</feature>
<dbReference type="SUPFAM" id="SSF103473">
    <property type="entry name" value="MFS general substrate transporter"/>
    <property type="match status" value="1"/>
</dbReference>
<evidence type="ECO:0000313" key="12">
    <source>
        <dbReference type="Proteomes" id="UP000008988"/>
    </source>
</evidence>
<dbReference type="GO" id="GO:0005768">
    <property type="term" value="C:endosome"/>
    <property type="evidence" value="ECO:0007669"/>
    <property type="project" value="TreeGrafter"/>
</dbReference>
<evidence type="ECO:0000256" key="1">
    <source>
        <dbReference type="ARBA" id="ARBA00004127"/>
    </source>
</evidence>
<name>B5VJN3_YEAS6</name>
<dbReference type="GO" id="GO:0005886">
    <property type="term" value="C:plasma membrane"/>
    <property type="evidence" value="ECO:0007669"/>
    <property type="project" value="TreeGrafter"/>
</dbReference>
<dbReference type="GO" id="GO:0005774">
    <property type="term" value="C:vacuolar membrane"/>
    <property type="evidence" value="ECO:0007669"/>
    <property type="project" value="TreeGrafter"/>
</dbReference>
<dbReference type="PANTHER" id="PTHR23501:SF92">
    <property type="entry name" value="GLUTATHIONE EXCHANGER 1-RELATED"/>
    <property type="match status" value="1"/>
</dbReference>
<protein>
    <submittedName>
        <fullName evidence="11">YHL047Cp-like protein</fullName>
    </submittedName>
</protein>
<dbReference type="Proteomes" id="UP000008988">
    <property type="component" value="Unassembled WGS sequence"/>
</dbReference>
<feature type="transmembrane region" description="Helical" evidence="9">
    <location>
        <begin position="355"/>
        <end position="383"/>
    </location>
</feature>
<feature type="transmembrane region" description="Helical" evidence="9">
    <location>
        <begin position="135"/>
        <end position="155"/>
    </location>
</feature>
<feature type="transmembrane region" description="Helical" evidence="9">
    <location>
        <begin position="223"/>
        <end position="246"/>
    </location>
</feature>
<dbReference type="PANTHER" id="PTHR23501">
    <property type="entry name" value="MAJOR FACILITATOR SUPERFAMILY"/>
    <property type="match status" value="1"/>
</dbReference>
<feature type="transmembrane region" description="Helical" evidence="9">
    <location>
        <begin position="419"/>
        <end position="438"/>
    </location>
</feature>
<feature type="transmembrane region" description="Helical" evidence="9">
    <location>
        <begin position="161"/>
        <end position="181"/>
    </location>
</feature>
<evidence type="ECO:0000256" key="5">
    <source>
        <dbReference type="ARBA" id="ARBA00022989"/>
    </source>
</evidence>
<dbReference type="CDD" id="cd17322">
    <property type="entry name" value="MFS_ARN_like"/>
    <property type="match status" value="1"/>
</dbReference>
<gene>
    <name evidence="11" type="ORF">AWRI1631_80020</name>
</gene>
<feature type="domain" description="Major facilitator superfamily (MFS) profile" evidence="10">
    <location>
        <begin position="72"/>
        <end position="582"/>
    </location>
</feature>
<dbReference type="OrthoDB" id="2241241at2759"/>
<comment type="similarity">
    <text evidence="2">Belongs to the major facilitator superfamily.</text>
</comment>
<keyword evidence="4 9" id="KW-0812">Transmembrane</keyword>
<feature type="transmembrane region" description="Helical" evidence="9">
    <location>
        <begin position="450"/>
        <end position="470"/>
    </location>
</feature>
<accession>B5VJN3</accession>
<keyword evidence="7 9" id="KW-0472">Membrane</keyword>
<dbReference type="GO" id="GO:0015343">
    <property type="term" value="F:siderophore-iron transmembrane transporter activity"/>
    <property type="evidence" value="ECO:0007669"/>
    <property type="project" value="TreeGrafter"/>
</dbReference>
<evidence type="ECO:0000256" key="6">
    <source>
        <dbReference type="ARBA" id="ARBA00023065"/>
    </source>
</evidence>
<feature type="transmembrane region" description="Helical" evidence="9">
    <location>
        <begin position="193"/>
        <end position="211"/>
    </location>
</feature>
<evidence type="ECO:0000259" key="10">
    <source>
        <dbReference type="PROSITE" id="PS50850"/>
    </source>
</evidence>
<feature type="transmembrane region" description="Helical" evidence="9">
    <location>
        <begin position="318"/>
        <end position="335"/>
    </location>
</feature>
<feature type="transmembrane region" description="Helical" evidence="9">
    <location>
        <begin position="490"/>
        <end position="512"/>
    </location>
</feature>
<proteinExistence type="inferred from homology"/>
<dbReference type="PROSITE" id="PS50850">
    <property type="entry name" value="MFS"/>
    <property type="match status" value="1"/>
</dbReference>
<feature type="region of interest" description="Disordered" evidence="8">
    <location>
        <begin position="1"/>
        <end position="42"/>
    </location>
</feature>
<evidence type="ECO:0000256" key="2">
    <source>
        <dbReference type="ARBA" id="ARBA00008335"/>
    </source>
</evidence>
<evidence type="ECO:0000256" key="3">
    <source>
        <dbReference type="ARBA" id="ARBA00022448"/>
    </source>
</evidence>
<feature type="transmembrane region" description="Helical" evidence="9">
    <location>
        <begin position="105"/>
        <end position="128"/>
    </location>
</feature>
<keyword evidence="6" id="KW-0406">Ion transport</keyword>
<evidence type="ECO:0000313" key="11">
    <source>
        <dbReference type="EMBL" id="EDZ71862.1"/>
    </source>
</evidence>
<feature type="transmembrane region" description="Helical" evidence="9">
    <location>
        <begin position="561"/>
        <end position="578"/>
    </location>
</feature>
<feature type="compositionally biased region" description="Basic and acidic residues" evidence="8">
    <location>
        <begin position="16"/>
        <end position="42"/>
    </location>
</feature>
<evidence type="ECO:0000256" key="7">
    <source>
        <dbReference type="ARBA" id="ARBA00023136"/>
    </source>
</evidence>
<dbReference type="Pfam" id="PF07690">
    <property type="entry name" value="MFS_1"/>
    <property type="match status" value="1"/>
</dbReference>
<evidence type="ECO:0000256" key="9">
    <source>
        <dbReference type="SAM" id="Phobius"/>
    </source>
</evidence>
<dbReference type="FunFam" id="1.20.1250.20:FF:000197">
    <property type="entry name" value="Siderophore iron transporter 1"/>
    <property type="match status" value="1"/>
</dbReference>
<keyword evidence="5 9" id="KW-1133">Transmembrane helix</keyword>
<evidence type="ECO:0000256" key="8">
    <source>
        <dbReference type="SAM" id="MobiDB-lite"/>
    </source>
</evidence>
<dbReference type="InterPro" id="IPR036259">
    <property type="entry name" value="MFS_trans_sf"/>
</dbReference>
<organism evidence="11 12">
    <name type="scientific">Saccharomyces cerevisiae (strain AWRI1631)</name>
    <name type="common">Baker's yeast</name>
    <dbReference type="NCBI Taxonomy" id="545124"/>
    <lineage>
        <taxon>Eukaryota</taxon>
        <taxon>Fungi</taxon>
        <taxon>Dikarya</taxon>
        <taxon>Ascomycota</taxon>
        <taxon>Saccharomycotina</taxon>
        <taxon>Saccharomycetes</taxon>
        <taxon>Saccharomycetales</taxon>
        <taxon>Saccharomycetaceae</taxon>
        <taxon>Saccharomyces</taxon>
    </lineage>
</organism>
<dbReference type="InterPro" id="IPR011701">
    <property type="entry name" value="MFS"/>
</dbReference>
<reference evidence="11 12" key="1">
    <citation type="journal article" date="2008" name="FEMS Yeast Res.">
        <title>Comparative genome analysis of a Saccharomyces cerevisiae wine strain.</title>
        <authorList>
            <person name="Borneman A.R."/>
            <person name="Forgan A.H."/>
            <person name="Pretorius I.S."/>
            <person name="Chambers P.J."/>
        </authorList>
    </citation>
    <scope>NUCLEOTIDE SEQUENCE [LARGE SCALE GENOMIC DNA]</scope>
    <source>
        <strain evidence="11 12">AWRI1631</strain>
    </source>
</reference>
<evidence type="ECO:0000256" key="4">
    <source>
        <dbReference type="ARBA" id="ARBA00022692"/>
    </source>
</evidence>